<feature type="region of interest" description="Disordered" evidence="2">
    <location>
        <begin position="479"/>
        <end position="506"/>
    </location>
</feature>
<dbReference type="EMBL" id="JAOYFB010000004">
    <property type="protein sequence ID" value="KAK4012603.1"/>
    <property type="molecule type" value="Genomic_DNA"/>
</dbReference>
<feature type="region of interest" description="Disordered" evidence="2">
    <location>
        <begin position="54"/>
        <end position="73"/>
    </location>
</feature>
<comment type="caution">
    <text evidence="3">The sequence shown here is derived from an EMBL/GenBank/DDBJ whole genome shotgun (WGS) entry which is preliminary data.</text>
</comment>
<protein>
    <submittedName>
        <fullName evidence="3">Uncharacterized protein</fullName>
    </submittedName>
</protein>
<sequence length="506" mass="58127">MDLTFFEYVIHGLLQPESMLRVYVLIFCIFLGKFIRDMLYAIFPIPGRISVNEDHTGPNLRTDEASASKKEHPADEWKSEVITVTKNRCGPELKPDVSLCNYELAQEKLKYYKMDLAWTNRALTKARKELQACADMGIEPWLQIPSKDIAEKTAKDKVTNDGKISKDPVDFVGNDEILTELDKTPIGSTFFEPSKNRENPLAGESNAEVRTAQLNGKVVVPINYPTQSGQFVRVELNEQERADYMTKIKRLERERDAARSKLRAIDEKYETALLLTTQSKNKYAGVDAALAKKWAENELRKKTKARLRAVKNAKLNKPDLSRMAKNSEDDIVPSTTESRKFIPMPVSKQVRILINEIPVNMAIDTRCRFSCINKSLWQELGEPELLPISFDEWSGNQVARRGLIEVLRGRRIKYKLEWKDVMGYFIARAKINKKDHRCPLLVFDKPEIPNFIGKSWFQTLELAGGKAFQIRRPKEFSKKEHNIPKDKLTSSKKKTGPFAKRNFLRN</sequence>
<evidence type="ECO:0000313" key="4">
    <source>
        <dbReference type="Proteomes" id="UP001234178"/>
    </source>
</evidence>
<name>A0ABQ9ZI59_9CRUS</name>
<evidence type="ECO:0000313" key="3">
    <source>
        <dbReference type="EMBL" id="KAK4012603.1"/>
    </source>
</evidence>
<keyword evidence="1" id="KW-0175">Coiled coil</keyword>
<feature type="coiled-coil region" evidence="1">
    <location>
        <begin position="234"/>
        <end position="268"/>
    </location>
</feature>
<evidence type="ECO:0000256" key="2">
    <source>
        <dbReference type="SAM" id="MobiDB-lite"/>
    </source>
</evidence>
<proteinExistence type="predicted"/>
<organism evidence="3 4">
    <name type="scientific">Daphnia magna</name>
    <dbReference type="NCBI Taxonomy" id="35525"/>
    <lineage>
        <taxon>Eukaryota</taxon>
        <taxon>Metazoa</taxon>
        <taxon>Ecdysozoa</taxon>
        <taxon>Arthropoda</taxon>
        <taxon>Crustacea</taxon>
        <taxon>Branchiopoda</taxon>
        <taxon>Diplostraca</taxon>
        <taxon>Cladocera</taxon>
        <taxon>Anomopoda</taxon>
        <taxon>Daphniidae</taxon>
        <taxon>Daphnia</taxon>
    </lineage>
</organism>
<evidence type="ECO:0000256" key="1">
    <source>
        <dbReference type="SAM" id="Coils"/>
    </source>
</evidence>
<gene>
    <name evidence="3" type="ORF">OUZ56_024842</name>
</gene>
<accession>A0ABQ9ZI59</accession>
<feature type="compositionally biased region" description="Basic and acidic residues" evidence="2">
    <location>
        <begin position="479"/>
        <end position="489"/>
    </location>
</feature>
<dbReference type="Proteomes" id="UP001234178">
    <property type="component" value="Unassembled WGS sequence"/>
</dbReference>
<reference evidence="3 4" key="1">
    <citation type="journal article" date="2023" name="Nucleic Acids Res.">
        <title>The hologenome of Daphnia magna reveals possible DNA methylation and microbiome-mediated evolution of the host genome.</title>
        <authorList>
            <person name="Chaturvedi A."/>
            <person name="Li X."/>
            <person name="Dhandapani V."/>
            <person name="Marshall H."/>
            <person name="Kissane S."/>
            <person name="Cuenca-Cambronero M."/>
            <person name="Asole G."/>
            <person name="Calvet F."/>
            <person name="Ruiz-Romero M."/>
            <person name="Marangio P."/>
            <person name="Guigo R."/>
            <person name="Rago D."/>
            <person name="Mirbahai L."/>
            <person name="Eastwood N."/>
            <person name="Colbourne J.K."/>
            <person name="Zhou J."/>
            <person name="Mallon E."/>
            <person name="Orsini L."/>
        </authorList>
    </citation>
    <scope>NUCLEOTIDE SEQUENCE [LARGE SCALE GENOMIC DNA]</scope>
    <source>
        <strain evidence="3">LRV0_1</strain>
    </source>
</reference>
<keyword evidence="4" id="KW-1185">Reference proteome</keyword>